<dbReference type="Pfam" id="PF13711">
    <property type="entry name" value="DUF4160"/>
    <property type="match status" value="1"/>
</dbReference>
<reference evidence="1 2" key="1">
    <citation type="submission" date="2020-01" db="EMBL/GenBank/DDBJ databases">
        <title>Complete and circular genome sequences of six lactobacillus isolates from horses.</title>
        <authorList>
            <person name="Hassan H.M."/>
        </authorList>
    </citation>
    <scope>NUCLEOTIDE SEQUENCE [LARGE SCALE GENOMIC DNA]</scope>
    <source>
        <strain evidence="1 2">1D</strain>
    </source>
</reference>
<evidence type="ECO:0000313" key="1">
    <source>
        <dbReference type="EMBL" id="QLL73536.1"/>
    </source>
</evidence>
<gene>
    <name evidence="1" type="ORF">GTO85_03710</name>
</gene>
<dbReference type="InterPro" id="IPR025427">
    <property type="entry name" value="DUF4160"/>
</dbReference>
<protein>
    <submittedName>
        <fullName evidence="1">DUF4160 domain-containing protein</fullName>
    </submittedName>
</protein>
<dbReference type="Proteomes" id="UP000510660">
    <property type="component" value="Chromosome"/>
</dbReference>
<dbReference type="RefSeq" id="WP_180861843.1">
    <property type="nucleotide sequence ID" value="NZ_CP047415.1"/>
</dbReference>
<dbReference type="AlphaFoldDB" id="A0A7H9E7D4"/>
<dbReference type="EMBL" id="CP047415">
    <property type="protein sequence ID" value="QLL73536.1"/>
    <property type="molecule type" value="Genomic_DNA"/>
</dbReference>
<accession>A0A7H9E7D4</accession>
<sequence length="90" mass="10701">MLKIFQYGEYIFYLYPNDGDESVHVHVIDKKKSPNSPKFWMTKNGNAILANSRVTFSNYEIEKMIDTISANSDLIIKQWKKYFKDITYYC</sequence>
<organism evidence="1 2">
    <name type="scientific">Lactobacillus crispatus</name>
    <dbReference type="NCBI Taxonomy" id="47770"/>
    <lineage>
        <taxon>Bacteria</taxon>
        <taxon>Bacillati</taxon>
        <taxon>Bacillota</taxon>
        <taxon>Bacilli</taxon>
        <taxon>Lactobacillales</taxon>
        <taxon>Lactobacillaceae</taxon>
        <taxon>Lactobacillus</taxon>
    </lineage>
</organism>
<evidence type="ECO:0000313" key="2">
    <source>
        <dbReference type="Proteomes" id="UP000510660"/>
    </source>
</evidence>
<name>A0A7H9E7D4_9LACO</name>
<proteinExistence type="predicted"/>